<comment type="caution">
    <text evidence="1">The sequence shown here is derived from an EMBL/GenBank/DDBJ whole genome shotgun (WGS) entry which is preliminary data.</text>
</comment>
<accession>A0A9Q0PGR3</accession>
<gene>
    <name evidence="1" type="ORF">OIU74_016564</name>
</gene>
<dbReference type="EMBL" id="JAPFFM010000019">
    <property type="protein sequence ID" value="KAJ6687883.1"/>
    <property type="molecule type" value="Genomic_DNA"/>
</dbReference>
<sequence length="66" mass="7678">MKMLSEIESLGTSKIDFGVDEIEDDVSDVEDGSMRMTMTMMRTLWLFLMILTRKMVLMRNLEIGQN</sequence>
<reference evidence="1" key="1">
    <citation type="submission" date="2022-11" db="EMBL/GenBank/DDBJ databases">
        <authorList>
            <person name="Hyden B.L."/>
            <person name="Feng K."/>
            <person name="Yates T."/>
            <person name="Jawdy S."/>
            <person name="Smart L.B."/>
            <person name="Muchero W."/>
        </authorList>
    </citation>
    <scope>NUCLEOTIDE SEQUENCE</scope>
    <source>
        <tissue evidence="1">Shoot tip</tissue>
    </source>
</reference>
<reference evidence="1" key="2">
    <citation type="journal article" date="2023" name="Int. J. Mol. Sci.">
        <title>De Novo Assembly and Annotation of 11 Diverse Shrub Willow (Salix) Genomes Reveals Novel Gene Organization in Sex-Linked Regions.</title>
        <authorList>
            <person name="Hyden B."/>
            <person name="Feng K."/>
            <person name="Yates T.B."/>
            <person name="Jawdy S."/>
            <person name="Cereghino C."/>
            <person name="Smart L.B."/>
            <person name="Muchero W."/>
        </authorList>
    </citation>
    <scope>NUCLEOTIDE SEQUENCE</scope>
    <source>
        <tissue evidence="1">Shoot tip</tissue>
    </source>
</reference>
<organism evidence="1 2">
    <name type="scientific">Salix koriyanagi</name>
    <dbReference type="NCBI Taxonomy" id="2511006"/>
    <lineage>
        <taxon>Eukaryota</taxon>
        <taxon>Viridiplantae</taxon>
        <taxon>Streptophyta</taxon>
        <taxon>Embryophyta</taxon>
        <taxon>Tracheophyta</taxon>
        <taxon>Spermatophyta</taxon>
        <taxon>Magnoliopsida</taxon>
        <taxon>eudicotyledons</taxon>
        <taxon>Gunneridae</taxon>
        <taxon>Pentapetalae</taxon>
        <taxon>rosids</taxon>
        <taxon>fabids</taxon>
        <taxon>Malpighiales</taxon>
        <taxon>Salicaceae</taxon>
        <taxon>Saliceae</taxon>
        <taxon>Salix</taxon>
    </lineage>
</organism>
<protein>
    <submittedName>
        <fullName evidence="1">Uncharacterized protein</fullName>
    </submittedName>
</protein>
<proteinExistence type="predicted"/>
<evidence type="ECO:0000313" key="1">
    <source>
        <dbReference type="EMBL" id="KAJ6687883.1"/>
    </source>
</evidence>
<dbReference type="Proteomes" id="UP001151752">
    <property type="component" value="Chromosome 15W"/>
</dbReference>
<dbReference type="AlphaFoldDB" id="A0A9Q0PGR3"/>
<keyword evidence="2" id="KW-1185">Reference proteome</keyword>
<evidence type="ECO:0000313" key="2">
    <source>
        <dbReference type="Proteomes" id="UP001151752"/>
    </source>
</evidence>
<name>A0A9Q0PGR3_9ROSI</name>